<dbReference type="PANTHER" id="PTHR46206">
    <property type="entry name" value="CYTOCHROME P450"/>
    <property type="match status" value="1"/>
</dbReference>
<keyword evidence="12" id="KW-1185">Reference proteome</keyword>
<dbReference type="GO" id="GO:0005506">
    <property type="term" value="F:iron ion binding"/>
    <property type="evidence" value="ECO:0007669"/>
    <property type="project" value="InterPro"/>
</dbReference>
<dbReference type="Pfam" id="PF00067">
    <property type="entry name" value="p450"/>
    <property type="match status" value="1"/>
</dbReference>
<dbReference type="PRINTS" id="PR00465">
    <property type="entry name" value="EP450IV"/>
</dbReference>
<dbReference type="OrthoDB" id="1844152at2759"/>
<dbReference type="AlphaFoldDB" id="A0A7R7XLH4"/>
<comment type="similarity">
    <text evidence="2 9">Belongs to the cytochrome P450 family.</text>
</comment>
<dbReference type="PANTHER" id="PTHR46206:SF1">
    <property type="entry name" value="P450, PUTATIVE (EUROFUNG)-RELATED"/>
    <property type="match status" value="1"/>
</dbReference>
<keyword evidence="4 8" id="KW-0479">Metal-binding</keyword>
<dbReference type="GO" id="GO:0019748">
    <property type="term" value="P:secondary metabolic process"/>
    <property type="evidence" value="ECO:0007669"/>
    <property type="project" value="UniProtKB-ARBA"/>
</dbReference>
<evidence type="ECO:0000256" key="8">
    <source>
        <dbReference type="PIRSR" id="PIRSR602403-1"/>
    </source>
</evidence>
<dbReference type="SUPFAM" id="SSF48264">
    <property type="entry name" value="Cytochrome P450"/>
    <property type="match status" value="1"/>
</dbReference>
<sequence length="521" mass="57862">METGLLGVGVYCLIPAALLYLINATFFRAPTIKGVAYIREPPGKTSFSLMTRLAYLTDCESLFREAQEKYLKKGEAVVLPGFGLRCELVLPGSSLRWANAQPDSVLSVDEAFVEIDQADYSLGDAKYIKNPWQGMLVKTEMNSVLENIVAALNEELGVAFDAHFGVDGENWKEIDLLATVRMVVAQAASRFTVGLPLCRNQEYLNDCLDAVDGCLITAGVVSGLPTILRPLLGPLVGLKARLANRRVRKHFQPLYYERIKTLEYSKDDPAHVEPQDHIQMMLRYAHQKRPNEVYDLKNIATRLTAANFGSMHQTSIQVTNMLLNILGSDEEYNTIAVLRDEVAQILGSDTQWSKAQVSKMVKADSVSRETIRLNSFGGRAGFRKVVADGVRTDAGLELPRGSQFSFLSQQAHVDGAAYEDPLKYDPFRFSRIREADDAAQTSALSFVSTGPHYLGFGHGRHACPGRFLIDFELKMIIAYVLSNYDVKFPEEYGGKRPPNRWMAEAVVPPAGVKVLVRRSSL</sequence>
<keyword evidence="6 8" id="KW-0408">Iron</keyword>
<dbReference type="RefSeq" id="XP_041555895.1">
    <property type="nucleotide sequence ID" value="XM_041703184.1"/>
</dbReference>
<evidence type="ECO:0000256" key="4">
    <source>
        <dbReference type="ARBA" id="ARBA00022723"/>
    </source>
</evidence>
<keyword evidence="10" id="KW-1133">Transmembrane helix</keyword>
<dbReference type="CDD" id="cd11041">
    <property type="entry name" value="CYP503A1-like"/>
    <property type="match status" value="1"/>
</dbReference>
<reference evidence="11" key="2">
    <citation type="submission" date="2021-02" db="EMBL/GenBank/DDBJ databases">
        <title>Aspergillus puulaauensis MK2 genome sequence.</title>
        <authorList>
            <person name="Futagami T."/>
            <person name="Mori K."/>
            <person name="Kadooka C."/>
            <person name="Tanaka T."/>
        </authorList>
    </citation>
    <scope>NUCLEOTIDE SEQUENCE</scope>
    <source>
        <strain evidence="11">MK2</strain>
    </source>
</reference>
<dbReference type="InterPro" id="IPR036396">
    <property type="entry name" value="Cyt_P450_sf"/>
</dbReference>
<evidence type="ECO:0008006" key="13">
    <source>
        <dbReference type="Google" id="ProtNLM"/>
    </source>
</evidence>
<evidence type="ECO:0000256" key="5">
    <source>
        <dbReference type="ARBA" id="ARBA00023002"/>
    </source>
</evidence>
<dbReference type="GO" id="GO:0004497">
    <property type="term" value="F:monooxygenase activity"/>
    <property type="evidence" value="ECO:0007669"/>
    <property type="project" value="UniProtKB-KW"/>
</dbReference>
<feature type="binding site" description="axial binding residue" evidence="8">
    <location>
        <position position="463"/>
    </location>
    <ligand>
        <name>heme</name>
        <dbReference type="ChEBI" id="CHEBI:30413"/>
    </ligand>
    <ligandPart>
        <name>Fe</name>
        <dbReference type="ChEBI" id="CHEBI:18248"/>
    </ligandPart>
</feature>
<dbReference type="GeneID" id="64973706"/>
<evidence type="ECO:0000313" key="12">
    <source>
        <dbReference type="Proteomes" id="UP000654913"/>
    </source>
</evidence>
<evidence type="ECO:0000256" key="10">
    <source>
        <dbReference type="SAM" id="Phobius"/>
    </source>
</evidence>
<gene>
    <name evidence="11" type="ORF">APUU_40145A</name>
</gene>
<dbReference type="EMBL" id="AP024446">
    <property type="protein sequence ID" value="BCS23701.1"/>
    <property type="molecule type" value="Genomic_DNA"/>
</dbReference>
<comment type="cofactor">
    <cofactor evidence="1 8">
        <name>heme</name>
        <dbReference type="ChEBI" id="CHEBI:30413"/>
    </cofactor>
</comment>
<evidence type="ECO:0000256" key="6">
    <source>
        <dbReference type="ARBA" id="ARBA00023004"/>
    </source>
</evidence>
<evidence type="ECO:0000313" key="11">
    <source>
        <dbReference type="EMBL" id="BCS23701.1"/>
    </source>
</evidence>
<reference evidence="11" key="1">
    <citation type="submission" date="2021-01" db="EMBL/GenBank/DDBJ databases">
        <authorList>
            <consortium name="Aspergillus puulaauensis MK2 genome sequencing consortium"/>
            <person name="Kazuki M."/>
            <person name="Futagami T."/>
        </authorList>
    </citation>
    <scope>NUCLEOTIDE SEQUENCE</scope>
    <source>
        <strain evidence="11">MK2</strain>
    </source>
</reference>
<evidence type="ECO:0000256" key="3">
    <source>
        <dbReference type="ARBA" id="ARBA00022617"/>
    </source>
</evidence>
<name>A0A7R7XLH4_9EURO</name>
<proteinExistence type="inferred from homology"/>
<keyword evidence="7 9" id="KW-0503">Monooxygenase</keyword>
<dbReference type="InterPro" id="IPR001128">
    <property type="entry name" value="Cyt_P450"/>
</dbReference>
<dbReference type="InterPro" id="IPR017972">
    <property type="entry name" value="Cyt_P450_CS"/>
</dbReference>
<accession>A0A7R7XLH4</accession>
<dbReference type="GO" id="GO:0016705">
    <property type="term" value="F:oxidoreductase activity, acting on paired donors, with incorporation or reduction of molecular oxygen"/>
    <property type="evidence" value="ECO:0007669"/>
    <property type="project" value="InterPro"/>
</dbReference>
<dbReference type="PROSITE" id="PS00086">
    <property type="entry name" value="CYTOCHROME_P450"/>
    <property type="match status" value="1"/>
</dbReference>
<evidence type="ECO:0000256" key="9">
    <source>
        <dbReference type="RuleBase" id="RU000461"/>
    </source>
</evidence>
<protein>
    <recommendedName>
        <fullName evidence="13">Cytochrome P450</fullName>
    </recommendedName>
</protein>
<feature type="transmembrane region" description="Helical" evidence="10">
    <location>
        <begin position="6"/>
        <end position="27"/>
    </location>
</feature>
<keyword evidence="10" id="KW-0472">Membrane</keyword>
<dbReference type="GO" id="GO:0020037">
    <property type="term" value="F:heme binding"/>
    <property type="evidence" value="ECO:0007669"/>
    <property type="project" value="InterPro"/>
</dbReference>
<organism evidence="11 12">
    <name type="scientific">Aspergillus puulaauensis</name>
    <dbReference type="NCBI Taxonomy" id="1220207"/>
    <lineage>
        <taxon>Eukaryota</taxon>
        <taxon>Fungi</taxon>
        <taxon>Dikarya</taxon>
        <taxon>Ascomycota</taxon>
        <taxon>Pezizomycotina</taxon>
        <taxon>Eurotiomycetes</taxon>
        <taxon>Eurotiomycetidae</taxon>
        <taxon>Eurotiales</taxon>
        <taxon>Aspergillaceae</taxon>
        <taxon>Aspergillus</taxon>
    </lineage>
</organism>
<evidence type="ECO:0000256" key="7">
    <source>
        <dbReference type="ARBA" id="ARBA00023033"/>
    </source>
</evidence>
<evidence type="ECO:0000256" key="1">
    <source>
        <dbReference type="ARBA" id="ARBA00001971"/>
    </source>
</evidence>
<evidence type="ECO:0000256" key="2">
    <source>
        <dbReference type="ARBA" id="ARBA00010617"/>
    </source>
</evidence>
<dbReference type="Proteomes" id="UP000654913">
    <property type="component" value="Chromosome 4"/>
</dbReference>
<keyword evidence="10" id="KW-0812">Transmembrane</keyword>
<dbReference type="Gene3D" id="1.10.630.10">
    <property type="entry name" value="Cytochrome P450"/>
    <property type="match status" value="1"/>
</dbReference>
<keyword evidence="3 8" id="KW-0349">Heme</keyword>
<dbReference type="InterPro" id="IPR002403">
    <property type="entry name" value="Cyt_P450_E_grp-IV"/>
</dbReference>
<keyword evidence="5 9" id="KW-0560">Oxidoreductase</keyword>
<dbReference type="KEGG" id="apuu:APUU_40145A"/>